<dbReference type="Gene3D" id="3.40.50.300">
    <property type="entry name" value="P-loop containing nucleotide triphosphate hydrolases"/>
    <property type="match status" value="2"/>
</dbReference>
<evidence type="ECO:0000313" key="12">
    <source>
        <dbReference type="EMBL" id="MCG2460831.1"/>
    </source>
</evidence>
<organism evidence="12 13">
    <name type="scientific">Cerina litoralis</name>
    <dbReference type="NCBI Taxonomy" id="2874477"/>
    <lineage>
        <taxon>Bacteria</taxon>
        <taxon>Pseudomonadati</taxon>
        <taxon>Bacteroidota</taxon>
        <taxon>Flavobacteriia</taxon>
        <taxon>Flavobacteriales</taxon>
        <taxon>Flavobacteriaceae</taxon>
        <taxon>Cerina</taxon>
    </lineage>
</organism>
<dbReference type="GO" id="GO:0003677">
    <property type="term" value="F:DNA binding"/>
    <property type="evidence" value="ECO:0007669"/>
    <property type="project" value="UniProtKB-KW"/>
</dbReference>
<protein>
    <recommendedName>
        <fullName evidence="10">Type I restriction enzyme endonuclease subunit</fullName>
        <shortName evidence="10">R protein</shortName>
        <ecNumber evidence="10">3.1.21.3</ecNumber>
    </recommendedName>
</protein>
<evidence type="ECO:0000256" key="1">
    <source>
        <dbReference type="ARBA" id="ARBA00000851"/>
    </source>
</evidence>
<dbReference type="InterPro" id="IPR040980">
    <property type="entry name" value="SWI2_SNF2"/>
</dbReference>
<evidence type="ECO:0000313" key="13">
    <source>
        <dbReference type="Proteomes" id="UP001200642"/>
    </source>
</evidence>
<dbReference type="PANTHER" id="PTHR30195">
    <property type="entry name" value="TYPE I SITE-SPECIFIC DEOXYRIBONUCLEASE PROTEIN SUBUNIT M AND R"/>
    <property type="match status" value="1"/>
</dbReference>
<evidence type="ECO:0000256" key="4">
    <source>
        <dbReference type="ARBA" id="ARBA00022741"/>
    </source>
</evidence>
<dbReference type="Pfam" id="PF11867">
    <property type="entry name" value="T1RH-like_C"/>
    <property type="match status" value="1"/>
</dbReference>
<comment type="similarity">
    <text evidence="2 10">Belongs to the HsdR family.</text>
</comment>
<comment type="subunit">
    <text evidence="10">The type I restriction/modification system is composed of three polypeptides R, M and S.</text>
</comment>
<keyword evidence="13" id="KW-1185">Reference proteome</keyword>
<evidence type="ECO:0000256" key="10">
    <source>
        <dbReference type="RuleBase" id="RU364115"/>
    </source>
</evidence>
<dbReference type="AlphaFoldDB" id="A0AAE3JPB0"/>
<comment type="function">
    <text evidence="10">Subunit R is required for both nuclease and ATPase activities, but not for modification.</text>
</comment>
<evidence type="ECO:0000256" key="2">
    <source>
        <dbReference type="ARBA" id="ARBA00008598"/>
    </source>
</evidence>
<evidence type="ECO:0000256" key="3">
    <source>
        <dbReference type="ARBA" id="ARBA00022722"/>
    </source>
</evidence>
<dbReference type="InterPro" id="IPR007409">
    <property type="entry name" value="Restrct_endonuc_type1_HsdR_N"/>
</dbReference>
<dbReference type="GO" id="GO:0009035">
    <property type="term" value="F:type I site-specific deoxyribonuclease activity"/>
    <property type="evidence" value="ECO:0007669"/>
    <property type="project" value="UniProtKB-EC"/>
</dbReference>
<dbReference type="NCBIfam" id="TIGR00348">
    <property type="entry name" value="hsdR"/>
    <property type="match status" value="1"/>
</dbReference>
<dbReference type="SUPFAM" id="SSF52540">
    <property type="entry name" value="P-loop containing nucleoside triphosphate hydrolases"/>
    <property type="match status" value="2"/>
</dbReference>
<keyword evidence="8 10" id="KW-0067">ATP-binding</keyword>
<dbReference type="GO" id="GO:0009307">
    <property type="term" value="P:DNA restriction-modification system"/>
    <property type="evidence" value="ECO:0007669"/>
    <property type="project" value="UniProtKB-KW"/>
</dbReference>
<evidence type="ECO:0000256" key="6">
    <source>
        <dbReference type="ARBA" id="ARBA00022759"/>
    </source>
</evidence>
<dbReference type="CDD" id="cd22332">
    <property type="entry name" value="HsdR_N"/>
    <property type="match status" value="1"/>
</dbReference>
<dbReference type="InterPro" id="IPR055180">
    <property type="entry name" value="HsdR_RecA-like_helicase_dom_2"/>
</dbReference>
<dbReference type="Gene3D" id="3.90.1570.50">
    <property type="match status" value="1"/>
</dbReference>
<accession>A0AAE3JPB0</accession>
<keyword evidence="7 10" id="KW-0378">Hydrolase</keyword>
<keyword evidence="6 12" id="KW-0255">Endonuclease</keyword>
<dbReference type="PROSITE" id="PS51192">
    <property type="entry name" value="HELICASE_ATP_BIND_1"/>
    <property type="match status" value="1"/>
</dbReference>
<dbReference type="SMART" id="SM00487">
    <property type="entry name" value="DEXDc"/>
    <property type="match status" value="1"/>
</dbReference>
<reference evidence="12" key="1">
    <citation type="submission" date="2023-02" db="EMBL/GenBank/DDBJ databases">
        <title>Genome of Flavobacteriaceae gen. nov. sp. strain F89.</title>
        <authorList>
            <person name="Wang Y."/>
        </authorList>
    </citation>
    <scope>NUCLEOTIDE SEQUENCE</scope>
    <source>
        <strain evidence="12">F89</strain>
    </source>
</reference>
<evidence type="ECO:0000256" key="5">
    <source>
        <dbReference type="ARBA" id="ARBA00022747"/>
    </source>
</evidence>
<dbReference type="InterPro" id="IPR021810">
    <property type="entry name" value="T1RH-like_C"/>
</dbReference>
<dbReference type="InterPro" id="IPR014001">
    <property type="entry name" value="Helicase_ATP-bd"/>
</dbReference>
<dbReference type="RefSeq" id="WP_317901981.1">
    <property type="nucleotide sequence ID" value="NZ_JAIRBC010000011.1"/>
</dbReference>
<keyword evidence="5 10" id="KW-0680">Restriction system</keyword>
<dbReference type="Proteomes" id="UP001200642">
    <property type="component" value="Unassembled WGS sequence"/>
</dbReference>
<comment type="caution">
    <text evidence="12">The sequence shown here is derived from an EMBL/GenBank/DDBJ whole genome shotgun (WGS) entry which is preliminary data.</text>
</comment>
<sequence>MAFLNESHIEEADIRLFIDQLKYQEHINAWEKELVGRESLKDVVLRDRLKTALTDLNRHLPEACIQHAVHELCKSRATLTPVMANKEVYALIRDGVAVTYTNETGREENDYVRVIDFDKPESNDFVVVSQLSIEYLETEIITRRPDLLLYVNGLPLVMIELKNASEKIKIGFDKNLVDYNRDIPQLFWYNCFVGISNGIQTKVGAFNAPWEHFFNWIKLKDTAVSHNQPNREEVEAESRATDKRISLELFGLGLCNKHSLLDYLENFVLYHKNKVKIIAKNHQFLGVNNAIASLEHRDGKQGKLGVFWHTQGSGKSYSMIFYSRKIRRKVQGNWSFLIITDRKDLDDQIYRNFKETETIAETKAQKENYYRPSSRNRLQEYLQSNRTYLFSLIHKFGIEKGKTYPLLTDRDNWIVMVDEAHRTQYKGYGENMRIAIPNAQYIAFTGTPLLRNEQTKDWFGPYVSEYNFAQSIEDGATVPLYYKKSVPRVEQVNEDLVGNAAAILEDENLTEEQKQKLDREYSTLMEVVRREDRLREIADHIVRHYPYRLDVVDSDNQRKPMKAMVVCIDKFTAVRMYDLVQVAQREEIKELRRKINRASDPELKDRYRRAIEFMEETRMSAVISQEGSDKEEKEKFESEGLNITPHRKLMDYPDGDGQNIEDYFKDPNSTYRIVFVTAMWLTGFDAPAVSTLYLDKPLQNHTLMQAIARANRVIEGKKNGLIIDYFGVFRNLKKALAQYAEGTKGKNNDDEGEEFPVKEFDELLELLQQGILEAKIYCKDLGADIDVILELGEKGFAEVALFQEYANIILEKDEYKKQLGLFVNTIVGLYDSAKPEIYGHPKIKKSKDVLEYLKKVVDRHVDQDEAIERAKKKLDALLDSSVLGIGDLQDVTGKYTIDTSTEVDLSKLNFERLREKFPESDHKNIQFADLRELMEIKLKQMMAQNKTRGSFLERFEDIIADYNSGHLDIEDVYGAMTDFGKDLSEEQQRSATEGLTEEQLEIYDLLKKEKLTKEEEKKVKLAATELLETLFDAKNKILIQEWHKEKATQEIVKREIQKILDRDLPVSYDRNIFAEKSETIFRHFYELAEMGRGFAA</sequence>
<evidence type="ECO:0000256" key="8">
    <source>
        <dbReference type="ARBA" id="ARBA00022840"/>
    </source>
</evidence>
<feature type="domain" description="Helicase ATP-binding" evidence="11">
    <location>
        <begin position="296"/>
        <end position="466"/>
    </location>
</feature>
<dbReference type="InterPro" id="IPR027417">
    <property type="entry name" value="P-loop_NTPase"/>
</dbReference>
<dbReference type="InterPro" id="IPR051268">
    <property type="entry name" value="Type-I_R_enzyme_R_subunit"/>
</dbReference>
<keyword evidence="3" id="KW-0540">Nuclease</keyword>
<keyword evidence="4 10" id="KW-0547">Nucleotide-binding</keyword>
<evidence type="ECO:0000256" key="7">
    <source>
        <dbReference type="ARBA" id="ARBA00022801"/>
    </source>
</evidence>
<dbReference type="EMBL" id="JAIRBC010000011">
    <property type="protein sequence ID" value="MCG2460831.1"/>
    <property type="molecule type" value="Genomic_DNA"/>
</dbReference>
<dbReference type="Pfam" id="PF22679">
    <property type="entry name" value="T1R_D3-like"/>
    <property type="match status" value="1"/>
</dbReference>
<dbReference type="PANTHER" id="PTHR30195:SF15">
    <property type="entry name" value="TYPE I RESTRICTION ENZYME HINDI ENDONUCLEASE SUBUNIT"/>
    <property type="match status" value="1"/>
</dbReference>
<comment type="catalytic activity">
    <reaction evidence="1 10">
        <text>Endonucleolytic cleavage of DNA to give random double-stranded fragments with terminal 5'-phosphates, ATP is simultaneously hydrolyzed.</text>
        <dbReference type="EC" id="3.1.21.3"/>
    </reaction>
</comment>
<dbReference type="EC" id="3.1.21.3" evidence="10"/>
<keyword evidence="9 10" id="KW-0238">DNA-binding</keyword>
<dbReference type="InterPro" id="IPR004473">
    <property type="entry name" value="Restrct_endonuc_typeI_HsdR"/>
</dbReference>
<evidence type="ECO:0000256" key="9">
    <source>
        <dbReference type="ARBA" id="ARBA00023125"/>
    </source>
</evidence>
<dbReference type="Pfam" id="PF04313">
    <property type="entry name" value="HSDR_N"/>
    <property type="match status" value="1"/>
</dbReference>
<dbReference type="CDD" id="cd18800">
    <property type="entry name" value="SF2_C_EcoR124I-like"/>
    <property type="match status" value="1"/>
</dbReference>
<proteinExistence type="inferred from homology"/>
<gene>
    <name evidence="12" type="ORF">K8352_08725</name>
</gene>
<name>A0AAE3JPB0_9FLAO</name>
<dbReference type="GO" id="GO:0005524">
    <property type="term" value="F:ATP binding"/>
    <property type="evidence" value="ECO:0007669"/>
    <property type="project" value="UniProtKB-KW"/>
</dbReference>
<dbReference type="Pfam" id="PF18766">
    <property type="entry name" value="SWI2_SNF2"/>
    <property type="match status" value="1"/>
</dbReference>
<evidence type="ECO:0000259" key="11">
    <source>
        <dbReference type="PROSITE" id="PS51192"/>
    </source>
</evidence>